<evidence type="ECO:0000256" key="3">
    <source>
        <dbReference type="PROSITE-ProRule" id="PRU01248"/>
    </source>
</evidence>
<proteinExistence type="predicted"/>
<dbReference type="InterPro" id="IPR025269">
    <property type="entry name" value="SAM-like_dom"/>
</dbReference>
<dbReference type="InterPro" id="IPR010998">
    <property type="entry name" value="Integrase_recombinase_N"/>
</dbReference>
<dbReference type="PANTHER" id="PTHR30349:SF81">
    <property type="entry name" value="TYROSINE RECOMBINASE XERC"/>
    <property type="match status" value="1"/>
</dbReference>
<keyword evidence="1 3" id="KW-0238">DNA-binding</keyword>
<evidence type="ECO:0000313" key="6">
    <source>
        <dbReference type="EMBL" id="GGK19540.1"/>
    </source>
</evidence>
<name>A0ABQ2ES13_9DEIO</name>
<dbReference type="InterPro" id="IPR002104">
    <property type="entry name" value="Integrase_catalytic"/>
</dbReference>
<reference evidence="7" key="1">
    <citation type="journal article" date="2019" name="Int. J. Syst. Evol. Microbiol.">
        <title>The Global Catalogue of Microorganisms (GCM) 10K type strain sequencing project: providing services to taxonomists for standard genome sequencing and annotation.</title>
        <authorList>
            <consortium name="The Broad Institute Genomics Platform"/>
            <consortium name="The Broad Institute Genome Sequencing Center for Infectious Disease"/>
            <person name="Wu L."/>
            <person name="Ma J."/>
        </authorList>
    </citation>
    <scope>NUCLEOTIDE SEQUENCE [LARGE SCALE GENOMIC DNA]</scope>
    <source>
        <strain evidence="7">JCM 30331</strain>
    </source>
</reference>
<dbReference type="Proteomes" id="UP000647587">
    <property type="component" value="Unassembled WGS sequence"/>
</dbReference>
<evidence type="ECO:0000259" key="4">
    <source>
        <dbReference type="PROSITE" id="PS51898"/>
    </source>
</evidence>
<accession>A0ABQ2ES13</accession>
<dbReference type="PANTHER" id="PTHR30349">
    <property type="entry name" value="PHAGE INTEGRASE-RELATED"/>
    <property type="match status" value="1"/>
</dbReference>
<evidence type="ECO:0000313" key="7">
    <source>
        <dbReference type="Proteomes" id="UP000647587"/>
    </source>
</evidence>
<dbReference type="InterPro" id="IPR050090">
    <property type="entry name" value="Tyrosine_recombinase_XerCD"/>
</dbReference>
<evidence type="ECO:0000256" key="2">
    <source>
        <dbReference type="ARBA" id="ARBA00023172"/>
    </source>
</evidence>
<dbReference type="PROSITE" id="PS51898">
    <property type="entry name" value="TYR_RECOMBINASE"/>
    <property type="match status" value="1"/>
</dbReference>
<evidence type="ECO:0000256" key="1">
    <source>
        <dbReference type="ARBA" id="ARBA00023125"/>
    </source>
</evidence>
<feature type="domain" description="Core-binding (CB)" evidence="5">
    <location>
        <begin position="4"/>
        <end position="88"/>
    </location>
</feature>
<feature type="domain" description="Tyr recombinase" evidence="4">
    <location>
        <begin position="109"/>
        <end position="293"/>
    </location>
</feature>
<dbReference type="RefSeq" id="WP_189005371.1">
    <property type="nucleotide sequence ID" value="NZ_BMPP01000004.1"/>
</dbReference>
<dbReference type="Pfam" id="PF13102">
    <property type="entry name" value="Phage_int_SAM_5"/>
    <property type="match status" value="1"/>
</dbReference>
<dbReference type="InterPro" id="IPR013762">
    <property type="entry name" value="Integrase-like_cat_sf"/>
</dbReference>
<sequence>MKLDTLHRMHARHLAALRRSPATIEFYRFALEPLEKFLHEQDLEPDADLVTRGLLQEFQLWLRTSRGLQPGGEHAVMRGLRATFRWAHEEELIARDPTAKLRLPTLPQEHPPAVQPDEVERCLRVATGMPQPLRNRALLLCLYDTGLRLGEVIALRVEDVNMETGLITVRAETAKRQKARVVPMGVKTAKAMNAYERKERRPVVPHVREMFLSRTGEPMTRGVLTHLMCKVASTAGLPRAHTAPHAWRHGFATQYLRNGGDMFSLQQIMGHTSLEMVRRYVRFLPDDLQNKHLRSSPVDHLGKKR</sequence>
<dbReference type="Pfam" id="PF00589">
    <property type="entry name" value="Phage_integrase"/>
    <property type="match status" value="1"/>
</dbReference>
<organism evidence="6 7">
    <name type="scientific">Deinococcus malanensis</name>
    <dbReference type="NCBI Taxonomy" id="1706855"/>
    <lineage>
        <taxon>Bacteria</taxon>
        <taxon>Thermotogati</taxon>
        <taxon>Deinococcota</taxon>
        <taxon>Deinococci</taxon>
        <taxon>Deinococcales</taxon>
        <taxon>Deinococcaceae</taxon>
        <taxon>Deinococcus</taxon>
    </lineage>
</organism>
<keyword evidence="2" id="KW-0233">DNA recombination</keyword>
<dbReference type="PROSITE" id="PS51900">
    <property type="entry name" value="CB"/>
    <property type="match status" value="1"/>
</dbReference>
<evidence type="ECO:0000259" key="5">
    <source>
        <dbReference type="PROSITE" id="PS51900"/>
    </source>
</evidence>
<protein>
    <submittedName>
        <fullName evidence="6">Tyrosine recombinase XerD</fullName>
    </submittedName>
</protein>
<dbReference type="EMBL" id="BMPP01000004">
    <property type="protein sequence ID" value="GGK19540.1"/>
    <property type="molecule type" value="Genomic_DNA"/>
</dbReference>
<keyword evidence="7" id="KW-1185">Reference proteome</keyword>
<comment type="caution">
    <text evidence="6">The sequence shown here is derived from an EMBL/GenBank/DDBJ whole genome shotgun (WGS) entry which is preliminary data.</text>
</comment>
<dbReference type="Gene3D" id="1.10.443.10">
    <property type="entry name" value="Intergrase catalytic core"/>
    <property type="match status" value="1"/>
</dbReference>
<dbReference type="Gene3D" id="1.10.150.130">
    <property type="match status" value="1"/>
</dbReference>
<dbReference type="InterPro" id="IPR044068">
    <property type="entry name" value="CB"/>
</dbReference>
<dbReference type="SUPFAM" id="SSF56349">
    <property type="entry name" value="DNA breaking-rejoining enzymes"/>
    <property type="match status" value="1"/>
</dbReference>
<dbReference type="InterPro" id="IPR011010">
    <property type="entry name" value="DNA_brk_join_enz"/>
</dbReference>
<gene>
    <name evidence="6" type="primary">xerD</name>
    <name evidence="6" type="ORF">GCM10008955_11210</name>
</gene>